<proteinExistence type="predicted"/>
<sequence length="404" mass="44030">MEGLSHGCHTMGPQAHPGNIMGGPLVPHPTTLSGVHAMTSTGTYHGHGNFSHHSPYALSPKITPMGNTNSTDRGRQESHVSNAPSALGSSFSNQLSREVLERNQRTYNGPFYQIQPPNQQQQQQQQQNGLQQLNDSLSELLPTNDDHGYPHPILHRPRRTLSRSSLCESSFNSPMESAPAFEDEVGVYHTVHGDRRKTIMASRRPDPFSKIIRRNPGDHHHSGSTMMPSLGEMSSKSSSMRSSTGFLNHHGKGDPTKSGLWGSSYGGALGGQVMQESPTELSEAIRLLDERHKMQMQELLVRMETLQREYSLERHQLSQHLLEAIRSQEVVPDVPGLPGLVLGNNPGLLPALGNVLPSGGSKDPNNGIIAGPDGRYYQYHMTPEGPALLPLSMVPTTSNAGAPM</sequence>
<feature type="compositionally biased region" description="Low complexity" evidence="2">
    <location>
        <begin position="113"/>
        <end position="129"/>
    </location>
</feature>
<feature type="region of interest" description="Disordered" evidence="2">
    <location>
        <begin position="51"/>
        <end position="92"/>
    </location>
</feature>
<reference evidence="3 4" key="1">
    <citation type="journal article" date="2018" name="Nat. Ecol. Evol.">
        <title>Genomic signatures of mitonuclear coevolution across populations of Tigriopus californicus.</title>
        <authorList>
            <person name="Barreto F.S."/>
            <person name="Watson E.T."/>
            <person name="Lima T.G."/>
            <person name="Willett C.S."/>
            <person name="Edmands S."/>
            <person name="Li W."/>
            <person name="Burton R.S."/>
        </authorList>
    </citation>
    <scope>NUCLEOTIDE SEQUENCE [LARGE SCALE GENOMIC DNA]</scope>
    <source>
        <strain evidence="3 4">San Diego</strain>
    </source>
</reference>
<feature type="region of interest" description="Disordered" evidence="2">
    <location>
        <begin position="1"/>
        <end position="24"/>
    </location>
</feature>
<protein>
    <submittedName>
        <fullName evidence="3">Uncharacterized protein</fullName>
    </submittedName>
</protein>
<accession>A0A553P9Z6</accession>
<gene>
    <name evidence="3" type="ORF">TCAL_01667</name>
</gene>
<feature type="non-terminal residue" evidence="3">
    <location>
        <position position="404"/>
    </location>
</feature>
<evidence type="ECO:0000256" key="1">
    <source>
        <dbReference type="SAM" id="Coils"/>
    </source>
</evidence>
<dbReference type="AlphaFoldDB" id="A0A553P9Z6"/>
<feature type="compositionally biased region" description="Polar residues" evidence="2">
    <location>
        <begin position="79"/>
        <end position="92"/>
    </location>
</feature>
<evidence type="ECO:0000313" key="3">
    <source>
        <dbReference type="EMBL" id="TRY74500.1"/>
    </source>
</evidence>
<feature type="region of interest" description="Disordered" evidence="2">
    <location>
        <begin position="208"/>
        <end position="263"/>
    </location>
</feature>
<comment type="caution">
    <text evidence="3">The sequence shown here is derived from an EMBL/GenBank/DDBJ whole genome shotgun (WGS) entry which is preliminary data.</text>
</comment>
<name>A0A553P9Z6_TIGCA</name>
<keyword evidence="4" id="KW-1185">Reference proteome</keyword>
<dbReference type="EMBL" id="VCGU01000005">
    <property type="protein sequence ID" value="TRY74500.1"/>
    <property type="molecule type" value="Genomic_DNA"/>
</dbReference>
<feature type="compositionally biased region" description="Low complexity" evidence="2">
    <location>
        <begin position="227"/>
        <end position="243"/>
    </location>
</feature>
<feature type="coiled-coil region" evidence="1">
    <location>
        <begin position="289"/>
        <end position="316"/>
    </location>
</feature>
<evidence type="ECO:0000313" key="4">
    <source>
        <dbReference type="Proteomes" id="UP000318571"/>
    </source>
</evidence>
<organism evidence="3 4">
    <name type="scientific">Tigriopus californicus</name>
    <name type="common">Marine copepod</name>
    <dbReference type="NCBI Taxonomy" id="6832"/>
    <lineage>
        <taxon>Eukaryota</taxon>
        <taxon>Metazoa</taxon>
        <taxon>Ecdysozoa</taxon>
        <taxon>Arthropoda</taxon>
        <taxon>Crustacea</taxon>
        <taxon>Multicrustacea</taxon>
        <taxon>Hexanauplia</taxon>
        <taxon>Copepoda</taxon>
        <taxon>Harpacticoida</taxon>
        <taxon>Harpacticidae</taxon>
        <taxon>Tigriopus</taxon>
    </lineage>
</organism>
<dbReference type="Proteomes" id="UP000318571">
    <property type="component" value="Chromosome 2"/>
</dbReference>
<keyword evidence="1" id="KW-0175">Coiled coil</keyword>
<feature type="region of interest" description="Disordered" evidence="2">
    <location>
        <begin position="109"/>
        <end position="129"/>
    </location>
</feature>
<evidence type="ECO:0000256" key="2">
    <source>
        <dbReference type="SAM" id="MobiDB-lite"/>
    </source>
</evidence>